<keyword evidence="4" id="KW-1185">Reference proteome</keyword>
<keyword evidence="2" id="KW-1133">Transmembrane helix</keyword>
<feature type="transmembrane region" description="Helical" evidence="2">
    <location>
        <begin position="137"/>
        <end position="155"/>
    </location>
</feature>
<keyword evidence="2" id="KW-0812">Transmembrane</keyword>
<feature type="transmembrane region" description="Helical" evidence="2">
    <location>
        <begin position="167"/>
        <end position="188"/>
    </location>
</feature>
<keyword evidence="2" id="KW-0472">Membrane</keyword>
<proteinExistence type="predicted"/>
<evidence type="ECO:0000313" key="3">
    <source>
        <dbReference type="EMBL" id="ROT74981.1"/>
    </source>
</evidence>
<feature type="transmembrane region" description="Helical" evidence="2">
    <location>
        <begin position="6"/>
        <end position="22"/>
    </location>
</feature>
<evidence type="ECO:0000313" key="4">
    <source>
        <dbReference type="Proteomes" id="UP000283509"/>
    </source>
</evidence>
<protein>
    <submittedName>
        <fullName evidence="3">Uncharacterized protein</fullName>
    </submittedName>
</protein>
<name>A0A3R7M7F1_PENVA</name>
<dbReference type="Proteomes" id="UP000283509">
    <property type="component" value="Unassembled WGS sequence"/>
</dbReference>
<sequence>MCTATLSFFSLSITTIVLHSLFRGANSRFPFPFLSVASLLFVRPFSLLSAAPLLFVLPFSFSGTSFTRFLFLPSSCGSTFIRTPFFFNSPFFTHSPFLHSVVPSFACFPFSLFSFSFPSLNDPFPSSFYGSTFPRSPFFPFSYGPTFTGFPFVLCNHLHNIFRRFHLFNLPLIFTWTLSSTFPFSYIRNTSVSSLYRFSFSSFYFRLIFLSLPSRYPCFSPSPFLLISSYPFYSHYSFLHFRKPSYSQCFYFFFSPRHLLFLPLHLSLDVSLPCPSHIILPSILLEPVPFPSVLPPQRILPPPLPHLSCPRGPCSPAPEHNAVPPQLPLGSLLLCSRRKRAREPPRADATAPPTGAVSNGPRSGDGATGAKQHRREHLEIRLVRASTTVDARQRARIRRASSSTNGKHVERSLRDPSLSPRLHPLTSQTSRGEGGGTGSLEQGGERRQSTKGNRF</sequence>
<dbReference type="EMBL" id="QCYY01001826">
    <property type="protein sequence ID" value="ROT74981.1"/>
    <property type="molecule type" value="Genomic_DNA"/>
</dbReference>
<reference evidence="3 4" key="1">
    <citation type="submission" date="2018-04" db="EMBL/GenBank/DDBJ databases">
        <authorList>
            <person name="Zhang X."/>
            <person name="Yuan J."/>
            <person name="Li F."/>
            <person name="Xiang J."/>
        </authorList>
    </citation>
    <scope>NUCLEOTIDE SEQUENCE [LARGE SCALE GENOMIC DNA]</scope>
    <source>
        <tissue evidence="3">Muscle</tissue>
    </source>
</reference>
<organism evidence="3 4">
    <name type="scientific">Penaeus vannamei</name>
    <name type="common">Whiteleg shrimp</name>
    <name type="synonym">Litopenaeus vannamei</name>
    <dbReference type="NCBI Taxonomy" id="6689"/>
    <lineage>
        <taxon>Eukaryota</taxon>
        <taxon>Metazoa</taxon>
        <taxon>Ecdysozoa</taxon>
        <taxon>Arthropoda</taxon>
        <taxon>Crustacea</taxon>
        <taxon>Multicrustacea</taxon>
        <taxon>Malacostraca</taxon>
        <taxon>Eumalacostraca</taxon>
        <taxon>Eucarida</taxon>
        <taxon>Decapoda</taxon>
        <taxon>Dendrobranchiata</taxon>
        <taxon>Penaeoidea</taxon>
        <taxon>Penaeidae</taxon>
        <taxon>Penaeus</taxon>
    </lineage>
</organism>
<feature type="transmembrane region" description="Helical" evidence="2">
    <location>
        <begin position="97"/>
        <end position="117"/>
    </location>
</feature>
<evidence type="ECO:0000256" key="2">
    <source>
        <dbReference type="SAM" id="Phobius"/>
    </source>
</evidence>
<evidence type="ECO:0000256" key="1">
    <source>
        <dbReference type="SAM" id="MobiDB-lite"/>
    </source>
</evidence>
<accession>A0A3R7M7F1</accession>
<comment type="caution">
    <text evidence="3">The sequence shown here is derived from an EMBL/GenBank/DDBJ whole genome shotgun (WGS) entry which is preliminary data.</text>
</comment>
<feature type="region of interest" description="Disordered" evidence="1">
    <location>
        <begin position="339"/>
        <end position="455"/>
    </location>
</feature>
<gene>
    <name evidence="3" type="ORF">C7M84_006514</name>
</gene>
<reference evidence="3 4" key="2">
    <citation type="submission" date="2019-01" db="EMBL/GenBank/DDBJ databases">
        <title>The decoding of complex shrimp genome reveals the adaptation for benthos swimmer, frequently molting mechanism and breeding impact on genome.</title>
        <authorList>
            <person name="Sun Y."/>
            <person name="Gao Y."/>
            <person name="Yu Y."/>
        </authorList>
    </citation>
    <scope>NUCLEOTIDE SEQUENCE [LARGE SCALE GENOMIC DNA]</scope>
    <source>
        <tissue evidence="3">Muscle</tissue>
    </source>
</reference>
<feature type="transmembrane region" description="Helical" evidence="2">
    <location>
        <begin position="34"/>
        <end position="59"/>
    </location>
</feature>
<dbReference type="AlphaFoldDB" id="A0A3R7M7F1"/>